<dbReference type="Proteomes" id="UP000422989">
    <property type="component" value="Chromosome"/>
</dbReference>
<evidence type="ECO:0000256" key="10">
    <source>
        <dbReference type="ARBA" id="ARBA00044991"/>
    </source>
</evidence>
<name>A0A6I6E782_9MICO</name>
<comment type="similarity">
    <text evidence="2">Belongs to the HAD-like hydrolase superfamily. CbbY/CbbZ/Gph/YieH family.</text>
</comment>
<keyword evidence="3" id="KW-0597">Phosphoprotein</keyword>
<dbReference type="PANTHER" id="PTHR46193">
    <property type="entry name" value="6-PHOSPHOGLUCONATE PHOSPHATASE"/>
    <property type="match status" value="1"/>
</dbReference>
<keyword evidence="7" id="KW-0119">Carbohydrate metabolism</keyword>
<dbReference type="GO" id="GO:0008801">
    <property type="term" value="F:beta-phosphoglucomutase activity"/>
    <property type="evidence" value="ECO:0007669"/>
    <property type="project" value="UniProtKB-EC"/>
</dbReference>
<evidence type="ECO:0000256" key="6">
    <source>
        <dbReference type="ARBA" id="ARBA00023235"/>
    </source>
</evidence>
<keyword evidence="5" id="KW-0460">Magnesium</keyword>
<evidence type="ECO:0000313" key="12">
    <source>
        <dbReference type="EMBL" id="QGU28647.1"/>
    </source>
</evidence>
<dbReference type="InterPro" id="IPR006439">
    <property type="entry name" value="HAD-SF_hydro_IA"/>
</dbReference>
<dbReference type="AlphaFoldDB" id="A0A6I6E782"/>
<dbReference type="InterPro" id="IPR051600">
    <property type="entry name" value="Beta-PGM-like"/>
</dbReference>
<evidence type="ECO:0000256" key="4">
    <source>
        <dbReference type="ARBA" id="ARBA00022723"/>
    </source>
</evidence>
<dbReference type="Pfam" id="PF00702">
    <property type="entry name" value="Hydrolase"/>
    <property type="match status" value="1"/>
</dbReference>
<evidence type="ECO:0000256" key="3">
    <source>
        <dbReference type="ARBA" id="ARBA00022553"/>
    </source>
</evidence>
<dbReference type="KEGG" id="moj:D7D94_13950"/>
<evidence type="ECO:0000256" key="5">
    <source>
        <dbReference type="ARBA" id="ARBA00022842"/>
    </source>
</evidence>
<dbReference type="GO" id="GO:0016787">
    <property type="term" value="F:hydrolase activity"/>
    <property type="evidence" value="ECO:0007669"/>
    <property type="project" value="UniProtKB-KW"/>
</dbReference>
<dbReference type="OrthoDB" id="9797743at2"/>
<keyword evidence="13" id="KW-1185">Reference proteome</keyword>
<evidence type="ECO:0000256" key="9">
    <source>
        <dbReference type="ARBA" id="ARBA00044968"/>
    </source>
</evidence>
<dbReference type="InterPro" id="IPR023198">
    <property type="entry name" value="PGP-like_dom2"/>
</dbReference>
<dbReference type="InterPro" id="IPR010976">
    <property type="entry name" value="B-phosphoglucomutase_hydrolase"/>
</dbReference>
<dbReference type="Gene3D" id="3.40.50.1000">
    <property type="entry name" value="HAD superfamily/HAD-like"/>
    <property type="match status" value="1"/>
</dbReference>
<keyword evidence="12" id="KW-0378">Hydrolase</keyword>
<dbReference type="SUPFAM" id="SSF56784">
    <property type="entry name" value="HAD-like"/>
    <property type="match status" value="1"/>
</dbReference>
<evidence type="ECO:0000256" key="11">
    <source>
        <dbReference type="SAM" id="MobiDB-lite"/>
    </source>
</evidence>
<dbReference type="GO" id="GO:0046872">
    <property type="term" value="F:metal ion binding"/>
    <property type="evidence" value="ECO:0007669"/>
    <property type="project" value="UniProtKB-KW"/>
</dbReference>
<sequence>MPPASRCSSCRPTRSWRSLVNPWPPRVERHYAGRTPTARDGGSVTSLPDANLPDLRRCDAVLFDLDGVITPTAEVHMHSWRAMFEELFAQWGIEPAYTDQDYFDHLDGKKRYDGVATLLRSRDVEVPWGDPSDDPSLDTVCGIGNRKNIVFSRVLAEEGIAAYPGSLALLDALAAVGTPVAVVSSSKNARDVLTAAGILDRFPVIVDGATAERDGLPSKPAPDMFLAGARQLQAVPARSAVLEDALSGVAAAAAGGFGLVIGVDRGAGAATLTAAGAHVVVGDLAELVGPATR</sequence>
<keyword evidence="4" id="KW-0479">Metal-binding</keyword>
<dbReference type="PANTHER" id="PTHR46193:SF18">
    <property type="entry name" value="HEXITOL PHOSPHATASE B"/>
    <property type="match status" value="1"/>
</dbReference>
<dbReference type="InterPro" id="IPR023214">
    <property type="entry name" value="HAD_sf"/>
</dbReference>
<gene>
    <name evidence="12" type="ORF">D7D94_13950</name>
</gene>
<evidence type="ECO:0000313" key="13">
    <source>
        <dbReference type="Proteomes" id="UP000422989"/>
    </source>
</evidence>
<dbReference type="SFLD" id="SFLDS00003">
    <property type="entry name" value="Haloacid_Dehalogenase"/>
    <property type="match status" value="1"/>
</dbReference>
<evidence type="ECO:0000256" key="8">
    <source>
        <dbReference type="ARBA" id="ARBA00044926"/>
    </source>
</evidence>
<dbReference type="EC" id="5.4.2.6" evidence="9"/>
<protein>
    <recommendedName>
        <fullName evidence="10">Beta-phosphoglucomutase</fullName>
        <ecNumber evidence="9">5.4.2.6</ecNumber>
    </recommendedName>
</protein>
<organism evidence="12 13">
    <name type="scientific">Microbacterium oryzae</name>
    <dbReference type="NCBI Taxonomy" id="743009"/>
    <lineage>
        <taxon>Bacteria</taxon>
        <taxon>Bacillati</taxon>
        <taxon>Actinomycetota</taxon>
        <taxon>Actinomycetes</taxon>
        <taxon>Micrococcales</taxon>
        <taxon>Microbacteriaceae</taxon>
        <taxon>Microbacterium</taxon>
    </lineage>
</organism>
<comment type="cofactor">
    <cofactor evidence="1">
        <name>Mg(2+)</name>
        <dbReference type="ChEBI" id="CHEBI:18420"/>
    </cofactor>
</comment>
<reference evidence="12 13" key="1">
    <citation type="submission" date="2018-09" db="EMBL/GenBank/DDBJ databases">
        <title>Whole genome sequencing of Microbacterium oryzae strain MB-10T.</title>
        <authorList>
            <person name="Das S.K."/>
        </authorList>
    </citation>
    <scope>NUCLEOTIDE SEQUENCE [LARGE SCALE GENOMIC DNA]</scope>
    <source>
        <strain evidence="12 13">MB-10</strain>
    </source>
</reference>
<dbReference type="Gene3D" id="1.10.150.240">
    <property type="entry name" value="Putative phosphatase, domain 2"/>
    <property type="match status" value="1"/>
</dbReference>
<keyword evidence="6" id="KW-0413">Isomerase</keyword>
<dbReference type="InterPro" id="IPR036412">
    <property type="entry name" value="HAD-like_sf"/>
</dbReference>
<dbReference type="NCBIfam" id="TIGR01509">
    <property type="entry name" value="HAD-SF-IA-v3"/>
    <property type="match status" value="1"/>
</dbReference>
<feature type="region of interest" description="Disordered" evidence="11">
    <location>
        <begin position="27"/>
        <end position="46"/>
    </location>
</feature>
<dbReference type="NCBIfam" id="TIGR02009">
    <property type="entry name" value="PGMB-YQAB-SF"/>
    <property type="match status" value="1"/>
</dbReference>
<proteinExistence type="inferred from homology"/>
<evidence type="ECO:0000256" key="7">
    <source>
        <dbReference type="ARBA" id="ARBA00023277"/>
    </source>
</evidence>
<evidence type="ECO:0000256" key="1">
    <source>
        <dbReference type="ARBA" id="ARBA00001946"/>
    </source>
</evidence>
<dbReference type="SFLD" id="SFLDG01129">
    <property type="entry name" value="C1.5:_HAD__Beta-PGM__Phosphata"/>
    <property type="match status" value="1"/>
</dbReference>
<dbReference type="EMBL" id="CP032550">
    <property type="protein sequence ID" value="QGU28647.1"/>
    <property type="molecule type" value="Genomic_DNA"/>
</dbReference>
<evidence type="ECO:0000256" key="2">
    <source>
        <dbReference type="ARBA" id="ARBA00006171"/>
    </source>
</evidence>
<comment type="catalytic activity">
    <reaction evidence="8">
        <text>beta-D-glucose 1-phosphate = beta-D-glucose 6-phosphate</text>
        <dbReference type="Rhea" id="RHEA:20113"/>
        <dbReference type="ChEBI" id="CHEBI:57684"/>
        <dbReference type="ChEBI" id="CHEBI:58247"/>
        <dbReference type="EC" id="5.4.2.6"/>
    </reaction>
</comment>
<accession>A0A6I6E782</accession>